<dbReference type="SUPFAM" id="SSF46689">
    <property type="entry name" value="Homeodomain-like"/>
    <property type="match status" value="1"/>
</dbReference>
<evidence type="ECO:0000256" key="3">
    <source>
        <dbReference type="ARBA" id="ARBA00023163"/>
    </source>
</evidence>
<dbReference type="eggNOG" id="COG1309">
    <property type="taxonomic scope" value="Bacteria"/>
</dbReference>
<dbReference type="InterPro" id="IPR011075">
    <property type="entry name" value="TetR_C"/>
</dbReference>
<evidence type="ECO:0000256" key="1">
    <source>
        <dbReference type="ARBA" id="ARBA00023015"/>
    </source>
</evidence>
<feature type="DNA-binding region" description="H-T-H motif" evidence="4">
    <location>
        <begin position="33"/>
        <end position="52"/>
    </location>
</feature>
<dbReference type="PRINTS" id="PR00455">
    <property type="entry name" value="HTHTETR"/>
</dbReference>
<gene>
    <name evidence="6" type="ORF">HYPDE_24853</name>
</gene>
<dbReference type="PANTHER" id="PTHR47506">
    <property type="entry name" value="TRANSCRIPTIONAL REGULATORY PROTEIN"/>
    <property type="match status" value="1"/>
</dbReference>
<name>N0B9B1_9HYPH</name>
<proteinExistence type="predicted"/>
<dbReference type="InterPro" id="IPR001647">
    <property type="entry name" value="HTH_TetR"/>
</dbReference>
<dbReference type="Gene3D" id="1.10.357.10">
    <property type="entry name" value="Tetracycline Repressor, domain 2"/>
    <property type="match status" value="1"/>
</dbReference>
<dbReference type="Proteomes" id="UP000005952">
    <property type="component" value="Chromosome"/>
</dbReference>
<dbReference type="HOGENOM" id="CLU_069356_28_0_5"/>
<dbReference type="Pfam" id="PF16925">
    <property type="entry name" value="TetR_C_13"/>
    <property type="match status" value="1"/>
</dbReference>
<dbReference type="Gene3D" id="1.10.10.60">
    <property type="entry name" value="Homeodomain-like"/>
    <property type="match status" value="1"/>
</dbReference>
<dbReference type="AlphaFoldDB" id="N0B9B1"/>
<evidence type="ECO:0000313" key="7">
    <source>
        <dbReference type="Proteomes" id="UP000005952"/>
    </source>
</evidence>
<dbReference type="SUPFAM" id="SSF48498">
    <property type="entry name" value="Tetracyclin repressor-like, C-terminal domain"/>
    <property type="match status" value="1"/>
</dbReference>
<evidence type="ECO:0000256" key="4">
    <source>
        <dbReference type="PROSITE-ProRule" id="PRU00335"/>
    </source>
</evidence>
<dbReference type="KEGG" id="hdt:HYPDE_24853"/>
<keyword evidence="2 4" id="KW-0238">DNA-binding</keyword>
<reference evidence="6 7" key="1">
    <citation type="journal article" date="2013" name="Genome Announc.">
        <title>Genome sequences for three denitrifying bacterial strains isolated from a uranium- and nitrate-contaminated subsurface environment.</title>
        <authorList>
            <person name="Venkatramanan R."/>
            <person name="Prakash O."/>
            <person name="Woyke T."/>
            <person name="Chain P."/>
            <person name="Goodwin L.A."/>
            <person name="Watson D."/>
            <person name="Brooks S."/>
            <person name="Kostka J.E."/>
            <person name="Green S.J."/>
        </authorList>
    </citation>
    <scope>NUCLEOTIDE SEQUENCE [LARGE SCALE GENOMIC DNA]</scope>
    <source>
        <strain evidence="6 7">1NES1</strain>
    </source>
</reference>
<keyword evidence="1" id="KW-0805">Transcription regulation</keyword>
<sequence>MQTHKGRPREFDVDSALDKALRIFWQRGYEGASLADLTDAMGINRPSLYAAFGNKEELFRRALDRYAERGPGRALREALAEPTARGVVEQLLRNVAIALTDPCNPRGCLAVQGALTCGEASDAIKQELCKRRSEAEQTLRERLEHAKAEGDLASDADPAQLARFVSTITQGMSVQAAGGASRDDLLRVADMAMKAWPG</sequence>
<dbReference type="PANTHER" id="PTHR47506:SF1">
    <property type="entry name" value="HTH-TYPE TRANSCRIPTIONAL REGULATOR YJDC"/>
    <property type="match status" value="1"/>
</dbReference>
<organism evidence="6 7">
    <name type="scientific">Hyphomicrobium denitrificans 1NES1</name>
    <dbReference type="NCBI Taxonomy" id="670307"/>
    <lineage>
        <taxon>Bacteria</taxon>
        <taxon>Pseudomonadati</taxon>
        <taxon>Pseudomonadota</taxon>
        <taxon>Alphaproteobacteria</taxon>
        <taxon>Hyphomicrobiales</taxon>
        <taxon>Hyphomicrobiaceae</taxon>
        <taxon>Hyphomicrobium</taxon>
    </lineage>
</organism>
<dbReference type="InterPro" id="IPR009057">
    <property type="entry name" value="Homeodomain-like_sf"/>
</dbReference>
<dbReference type="InterPro" id="IPR023772">
    <property type="entry name" value="DNA-bd_HTH_TetR-type_CS"/>
</dbReference>
<dbReference type="Pfam" id="PF00440">
    <property type="entry name" value="TetR_N"/>
    <property type="match status" value="1"/>
</dbReference>
<dbReference type="STRING" id="670307.HYPDE_24853"/>
<evidence type="ECO:0000313" key="6">
    <source>
        <dbReference type="EMBL" id="AGK56655.1"/>
    </source>
</evidence>
<dbReference type="InterPro" id="IPR036271">
    <property type="entry name" value="Tet_transcr_reg_TetR-rel_C_sf"/>
</dbReference>
<protein>
    <submittedName>
        <fullName evidence="6">TetR family transcriptional regulator</fullName>
    </submittedName>
</protein>
<feature type="domain" description="HTH tetR-type" evidence="5">
    <location>
        <begin position="10"/>
        <end position="70"/>
    </location>
</feature>
<dbReference type="EMBL" id="CP005587">
    <property type="protein sequence ID" value="AGK56655.1"/>
    <property type="molecule type" value="Genomic_DNA"/>
</dbReference>
<dbReference type="RefSeq" id="WP_015596692.1">
    <property type="nucleotide sequence ID" value="NC_021172.1"/>
</dbReference>
<accession>N0B9B1</accession>
<dbReference type="GO" id="GO:0003677">
    <property type="term" value="F:DNA binding"/>
    <property type="evidence" value="ECO:0007669"/>
    <property type="project" value="UniProtKB-UniRule"/>
</dbReference>
<dbReference type="PROSITE" id="PS50977">
    <property type="entry name" value="HTH_TETR_2"/>
    <property type="match status" value="1"/>
</dbReference>
<dbReference type="PROSITE" id="PS01081">
    <property type="entry name" value="HTH_TETR_1"/>
    <property type="match status" value="1"/>
</dbReference>
<keyword evidence="7" id="KW-1185">Reference proteome</keyword>
<keyword evidence="3" id="KW-0804">Transcription</keyword>
<evidence type="ECO:0000256" key="2">
    <source>
        <dbReference type="ARBA" id="ARBA00023125"/>
    </source>
</evidence>
<evidence type="ECO:0000259" key="5">
    <source>
        <dbReference type="PROSITE" id="PS50977"/>
    </source>
</evidence>